<evidence type="ECO:0000256" key="5">
    <source>
        <dbReference type="SAM" id="MobiDB-lite"/>
    </source>
</evidence>
<evidence type="ECO:0000256" key="2">
    <source>
        <dbReference type="ARBA" id="ARBA00022692"/>
    </source>
</evidence>
<dbReference type="InterPro" id="IPR002645">
    <property type="entry name" value="STAS_dom"/>
</dbReference>
<dbReference type="PANTHER" id="PTHR11814">
    <property type="entry name" value="SULFATE TRANSPORTER"/>
    <property type="match status" value="1"/>
</dbReference>
<comment type="subcellular location">
    <subcellularLocation>
        <location evidence="1">Membrane</location>
        <topology evidence="1">Multi-pass membrane protein</topology>
    </subcellularLocation>
</comment>
<dbReference type="PROSITE" id="PS50801">
    <property type="entry name" value="STAS"/>
    <property type="match status" value="1"/>
</dbReference>
<feature type="transmembrane region" description="Helical" evidence="6">
    <location>
        <begin position="183"/>
        <end position="203"/>
    </location>
</feature>
<evidence type="ECO:0000256" key="3">
    <source>
        <dbReference type="ARBA" id="ARBA00022989"/>
    </source>
</evidence>
<dbReference type="InterPro" id="IPR036513">
    <property type="entry name" value="STAS_dom_sf"/>
</dbReference>
<dbReference type="SUPFAM" id="SSF52091">
    <property type="entry name" value="SpoIIaa-like"/>
    <property type="match status" value="1"/>
</dbReference>
<feature type="transmembrane region" description="Helical" evidence="6">
    <location>
        <begin position="359"/>
        <end position="378"/>
    </location>
</feature>
<organism evidence="8 9">
    <name type="scientific">Patiria miniata</name>
    <name type="common">Bat star</name>
    <name type="synonym">Asterina miniata</name>
    <dbReference type="NCBI Taxonomy" id="46514"/>
    <lineage>
        <taxon>Eukaryota</taxon>
        <taxon>Metazoa</taxon>
        <taxon>Echinodermata</taxon>
        <taxon>Eleutherozoa</taxon>
        <taxon>Asterozoa</taxon>
        <taxon>Asteroidea</taxon>
        <taxon>Valvatacea</taxon>
        <taxon>Valvatida</taxon>
        <taxon>Asterinidae</taxon>
        <taxon>Patiria</taxon>
    </lineage>
</organism>
<keyword evidence="9" id="KW-1185">Reference proteome</keyword>
<name>A0A914AW25_PATMI</name>
<dbReference type="Gene3D" id="3.30.750.24">
    <property type="entry name" value="STAS domain"/>
    <property type="match status" value="1"/>
</dbReference>
<evidence type="ECO:0000256" key="1">
    <source>
        <dbReference type="ARBA" id="ARBA00004141"/>
    </source>
</evidence>
<dbReference type="RefSeq" id="XP_038067898.1">
    <property type="nucleotide sequence ID" value="XM_038211970.1"/>
</dbReference>
<dbReference type="AlphaFoldDB" id="A0A914AW25"/>
<feature type="transmembrane region" description="Helical" evidence="6">
    <location>
        <begin position="318"/>
        <end position="339"/>
    </location>
</feature>
<dbReference type="NCBIfam" id="TIGR00815">
    <property type="entry name" value="sulP"/>
    <property type="match status" value="1"/>
</dbReference>
<sequence>MATDEGNETNHARRRRHKPMNMKVSRPVYTEQAFQEGYEQMDLDQSFSARLRKFVSRQRCTLQGVKRCLIGRFPILKWLPAYEVRRNLLSDVICGLTVGTLRIPQAMAYALLASLPPVYGLYVAFFAVIIYSIMGTSHHISAGTFAVVCIMTGNAVDRVLSDPSNAASSAIEQTDEDSDLQRVYVASALAVAVGIVQLLMALFRLGFVTIYLSEPLVRGFTTGAAVHVFTSQFRHLFGVSVKRSTGFFSLVKSYVAFFSNLSQANVTAIITSAITITFLVTVSTIQDFIQHRGTHRVVDGVRQQVREPRKKIPIPSELVVIILGTAISSAAHFADNYGVAVVGDIPTGIPPPRLPQLSYLSSVITDAIAIAIVGYAVSISLAKMFAKKHKYEVDPNQELLAFGTCQIFSSFFNCFPVGTSLSRSLVQEVSGGKTQLAGLISSVIVLLVLFLIGPFFSSLPKCCLASIIVVALAGMFRQLKDLILLWQVSTYDFLIWTVTFLAVVLLGVDVGLALGVVFSLMTVIIRTQQPYCTLMGRIPGTDIYRDVNYYEAAEQIPGIRIFRSHSCLCFVNAEYFKNSLYSKVFKKKRHGANPDRDNGNVVSSEEPSRADDERTPSSTEPSETAGPAETTAAVQSPVHTIILDCGMFGFIDTVGLKTLHTIIAYCTKRDIRVVFAGSKAAPRNSILNYFERCQDHSVGLDHMYLTLHDAVLHSQHLPASPNSATDLSYPNTTQVTTQTSTTSAVNLPVDQSDTSV</sequence>
<protein>
    <recommendedName>
        <fullName evidence="7">STAS domain-containing protein</fullName>
    </recommendedName>
</protein>
<feature type="transmembrane region" description="Helical" evidence="6">
    <location>
        <begin position="499"/>
        <end position="525"/>
    </location>
</feature>
<dbReference type="CDD" id="cd07042">
    <property type="entry name" value="STAS_SulP_like_sulfate_transporter"/>
    <property type="match status" value="1"/>
</dbReference>
<evidence type="ECO:0000313" key="8">
    <source>
        <dbReference type="EnsemblMetazoa" id="XP_038067898.1"/>
    </source>
</evidence>
<dbReference type="InterPro" id="IPR011547">
    <property type="entry name" value="SLC26A/SulP_dom"/>
</dbReference>
<dbReference type="EnsemblMetazoa" id="XM_038211970.1">
    <property type="protein sequence ID" value="XP_038067898.1"/>
    <property type="gene ID" value="LOC119737538"/>
</dbReference>
<dbReference type="GO" id="GO:0016020">
    <property type="term" value="C:membrane"/>
    <property type="evidence" value="ECO:0007669"/>
    <property type="project" value="UniProtKB-SubCell"/>
</dbReference>
<dbReference type="OrthoDB" id="288203at2759"/>
<dbReference type="GeneID" id="119737538"/>
<feature type="transmembrane region" description="Helical" evidence="6">
    <location>
        <begin position="438"/>
        <end position="456"/>
    </location>
</feature>
<dbReference type="Pfam" id="PF01740">
    <property type="entry name" value="STAS"/>
    <property type="match status" value="1"/>
</dbReference>
<keyword evidence="2 6" id="KW-0812">Transmembrane</keyword>
<dbReference type="Pfam" id="PF00916">
    <property type="entry name" value="Sulfate_transp"/>
    <property type="match status" value="1"/>
</dbReference>
<feature type="transmembrane region" description="Helical" evidence="6">
    <location>
        <begin position="109"/>
        <end position="134"/>
    </location>
</feature>
<feature type="transmembrane region" description="Helical" evidence="6">
    <location>
        <begin position="463"/>
        <end position="479"/>
    </location>
</feature>
<evidence type="ECO:0000313" key="9">
    <source>
        <dbReference type="Proteomes" id="UP000887568"/>
    </source>
</evidence>
<proteinExistence type="predicted"/>
<evidence type="ECO:0000259" key="7">
    <source>
        <dbReference type="PROSITE" id="PS50801"/>
    </source>
</evidence>
<evidence type="ECO:0000256" key="4">
    <source>
        <dbReference type="ARBA" id="ARBA00023136"/>
    </source>
</evidence>
<keyword evidence="4 6" id="KW-0472">Membrane</keyword>
<feature type="compositionally biased region" description="Basic and acidic residues" evidence="5">
    <location>
        <begin position="606"/>
        <end position="615"/>
    </location>
</feature>
<feature type="domain" description="STAS" evidence="7">
    <location>
        <begin position="549"/>
        <end position="714"/>
    </location>
</feature>
<dbReference type="OMA" id="QRGAMNQ"/>
<accession>A0A914AW25</accession>
<reference evidence="8" key="1">
    <citation type="submission" date="2022-11" db="UniProtKB">
        <authorList>
            <consortium name="EnsemblMetazoa"/>
        </authorList>
    </citation>
    <scope>IDENTIFICATION</scope>
</reference>
<feature type="region of interest" description="Disordered" evidence="5">
    <location>
        <begin position="590"/>
        <end position="632"/>
    </location>
</feature>
<dbReference type="InterPro" id="IPR001902">
    <property type="entry name" value="SLC26A/SulP_fam"/>
</dbReference>
<keyword evidence="3 6" id="KW-1133">Transmembrane helix</keyword>
<dbReference type="GO" id="GO:0055085">
    <property type="term" value="P:transmembrane transport"/>
    <property type="evidence" value="ECO:0007669"/>
    <property type="project" value="InterPro"/>
</dbReference>
<feature type="transmembrane region" description="Helical" evidence="6">
    <location>
        <begin position="399"/>
        <end position="418"/>
    </location>
</feature>
<evidence type="ECO:0000256" key="6">
    <source>
        <dbReference type="SAM" id="Phobius"/>
    </source>
</evidence>
<dbReference type="Proteomes" id="UP000887568">
    <property type="component" value="Unplaced"/>
</dbReference>